<dbReference type="GO" id="GO:0045892">
    <property type="term" value="P:negative regulation of DNA-templated transcription"/>
    <property type="evidence" value="ECO:0007669"/>
    <property type="project" value="InterPro"/>
</dbReference>
<comment type="caution">
    <text evidence="5">The sequence shown here is derived from an EMBL/GenBank/DDBJ whole genome shotgun (WGS) entry which is preliminary data.</text>
</comment>
<dbReference type="AlphaFoldDB" id="C0D9M6"/>
<evidence type="ECO:0000256" key="1">
    <source>
        <dbReference type="ARBA" id="ARBA00011046"/>
    </source>
</evidence>
<organism evidence="5 6">
    <name type="scientific">[Clostridium] asparagiforme DSM 15981</name>
    <dbReference type="NCBI Taxonomy" id="518636"/>
    <lineage>
        <taxon>Bacteria</taxon>
        <taxon>Bacillati</taxon>
        <taxon>Bacillota</taxon>
        <taxon>Clostridia</taxon>
        <taxon>Lachnospirales</taxon>
        <taxon>Lachnospiraceae</taxon>
        <taxon>Enterocloster</taxon>
    </lineage>
</organism>
<dbReference type="Proteomes" id="UP000004756">
    <property type="component" value="Unassembled WGS sequence"/>
</dbReference>
<keyword evidence="4" id="KW-0804">Transcription</keyword>
<keyword evidence="2" id="KW-0805">Transcription regulation</keyword>
<dbReference type="GO" id="GO:0003677">
    <property type="term" value="F:DNA binding"/>
    <property type="evidence" value="ECO:0007669"/>
    <property type="project" value="UniProtKB-KW"/>
</dbReference>
<dbReference type="Gene3D" id="1.10.10.10">
    <property type="entry name" value="Winged helix-like DNA-binding domain superfamily/Winged helix DNA-binding domain"/>
    <property type="match status" value="1"/>
</dbReference>
<dbReference type="HOGENOM" id="CLU_119090_2_3_9"/>
<dbReference type="EMBL" id="ACCJ01000498">
    <property type="protein sequence ID" value="EEG51971.1"/>
    <property type="molecule type" value="Genomic_DNA"/>
</dbReference>
<dbReference type="PIRSF" id="PIRSF019455">
    <property type="entry name" value="CopR_AtkY"/>
    <property type="match status" value="1"/>
</dbReference>
<evidence type="ECO:0000256" key="2">
    <source>
        <dbReference type="ARBA" id="ARBA00023015"/>
    </source>
</evidence>
<dbReference type="Gene3D" id="1.10.4040.10">
    <property type="entry name" value="Penicillinase repressor domain"/>
    <property type="match status" value="1"/>
</dbReference>
<keyword evidence="6" id="KW-1185">Reference proteome</keyword>
<accession>C0D9M6</accession>
<protein>
    <submittedName>
        <fullName evidence="5">Transcriptional regulator, BlaI/MecI/CopY family</fullName>
    </submittedName>
</protein>
<evidence type="ECO:0000313" key="6">
    <source>
        <dbReference type="Proteomes" id="UP000004756"/>
    </source>
</evidence>
<sequence>MWRRGAGQMERETALPEAQLEVMEVIWDRGGSVMFADLSSELEARGKEWKANTILTLLARLAERGMVSVCKRGRLNEYMARVSREDYQQMQARSLVDRVFGGSTKHLISALVKQEYLTKDDYDELKEFWEKGGGEP</sequence>
<evidence type="ECO:0000256" key="3">
    <source>
        <dbReference type="ARBA" id="ARBA00023125"/>
    </source>
</evidence>
<keyword evidence="3" id="KW-0238">DNA-binding</keyword>
<reference evidence="5 6" key="1">
    <citation type="submission" date="2009-02" db="EMBL/GenBank/DDBJ databases">
        <title>Draft genome sequence of Clostridium asparagiforme (DSM 15981).</title>
        <authorList>
            <person name="Sudarsanam P."/>
            <person name="Ley R."/>
            <person name="Guruge J."/>
            <person name="Turnbaugh P.J."/>
            <person name="Mahowald M."/>
            <person name="Liep D."/>
            <person name="Gordon J."/>
        </authorList>
    </citation>
    <scope>NUCLEOTIDE SEQUENCE [LARGE SCALE GENOMIC DNA]</scope>
    <source>
        <strain evidence="5 6">DSM 15981</strain>
    </source>
</reference>
<dbReference type="InterPro" id="IPR005650">
    <property type="entry name" value="BlaI_family"/>
</dbReference>
<dbReference type="Pfam" id="PF03965">
    <property type="entry name" value="Penicillinase_R"/>
    <property type="match status" value="1"/>
</dbReference>
<evidence type="ECO:0000256" key="4">
    <source>
        <dbReference type="ARBA" id="ARBA00023163"/>
    </source>
</evidence>
<name>C0D9M6_9FIRM</name>
<comment type="similarity">
    <text evidence="1">Belongs to the BlaI transcriptional regulatory family.</text>
</comment>
<dbReference type="InterPro" id="IPR036388">
    <property type="entry name" value="WH-like_DNA-bd_sf"/>
</dbReference>
<dbReference type="InterPro" id="IPR036390">
    <property type="entry name" value="WH_DNA-bd_sf"/>
</dbReference>
<dbReference type="SUPFAM" id="SSF46785">
    <property type="entry name" value="Winged helix' DNA-binding domain"/>
    <property type="match status" value="1"/>
</dbReference>
<gene>
    <name evidence="5" type="ORF">CLOSTASPAR_05976</name>
</gene>
<proteinExistence type="inferred from homology"/>
<evidence type="ECO:0000313" key="5">
    <source>
        <dbReference type="EMBL" id="EEG51971.1"/>
    </source>
</evidence>